<evidence type="ECO:0000256" key="4">
    <source>
        <dbReference type="ARBA" id="ARBA00023163"/>
    </source>
</evidence>
<evidence type="ECO:0000313" key="6">
    <source>
        <dbReference type="EMBL" id="MCY1143594.1"/>
    </source>
</evidence>
<name>A0ABT4BAR1_9ACTN</name>
<dbReference type="EMBL" id="JAPNTZ010000016">
    <property type="protein sequence ID" value="MCY1143594.1"/>
    <property type="molecule type" value="Genomic_DNA"/>
</dbReference>
<keyword evidence="3" id="KW-0805">Transcription regulation</keyword>
<keyword evidence="7" id="KW-1185">Reference proteome</keyword>
<proteinExistence type="predicted"/>
<dbReference type="Proteomes" id="UP001151002">
    <property type="component" value="Unassembled WGS sequence"/>
</dbReference>
<dbReference type="InterPro" id="IPR036388">
    <property type="entry name" value="WH-like_DNA-bd_sf"/>
</dbReference>
<feature type="domain" description="ANTAR" evidence="5">
    <location>
        <begin position="166"/>
        <end position="227"/>
    </location>
</feature>
<comment type="caution">
    <text evidence="6">The sequence shown here is derived from an EMBL/GenBank/DDBJ whole genome shotgun (WGS) entry which is preliminary data.</text>
</comment>
<gene>
    <name evidence="6" type="ORF">OWR29_36810</name>
</gene>
<dbReference type="SMART" id="SM01012">
    <property type="entry name" value="ANTAR"/>
    <property type="match status" value="1"/>
</dbReference>
<dbReference type="SUPFAM" id="SSF52172">
    <property type="entry name" value="CheY-like"/>
    <property type="match status" value="1"/>
</dbReference>
<keyword evidence="1" id="KW-0808">Transferase</keyword>
<dbReference type="Pfam" id="PF13185">
    <property type="entry name" value="GAF_2"/>
    <property type="match status" value="1"/>
</dbReference>
<evidence type="ECO:0000256" key="1">
    <source>
        <dbReference type="ARBA" id="ARBA00022679"/>
    </source>
</evidence>
<dbReference type="InterPro" id="IPR003018">
    <property type="entry name" value="GAF"/>
</dbReference>
<dbReference type="InterPro" id="IPR005561">
    <property type="entry name" value="ANTAR"/>
</dbReference>
<dbReference type="Gene3D" id="1.10.10.10">
    <property type="entry name" value="Winged helix-like DNA-binding domain superfamily/Winged helix DNA-binding domain"/>
    <property type="match status" value="1"/>
</dbReference>
<dbReference type="InterPro" id="IPR011006">
    <property type="entry name" value="CheY-like_superfamily"/>
</dbReference>
<dbReference type="SUPFAM" id="SSF55781">
    <property type="entry name" value="GAF domain-like"/>
    <property type="match status" value="1"/>
</dbReference>
<dbReference type="PROSITE" id="PS50921">
    <property type="entry name" value="ANTAR"/>
    <property type="match status" value="1"/>
</dbReference>
<accession>A0ABT4BAR1</accession>
<sequence>MKGRSDPAELAREFVELNQYLSSGGERGAALQRLVDAAVIAVPGCRWAAVTVWRERRQPRTLAFTAEIARAVDQIQYDLGDGPCLNAALDDQPVHSPDLDDDDRWPQFRRATRAATPVRGVLSFHLSDGPDRTALNLYSDEPAAYTPDAITMASLFAAHARVLLLRAESAERAAQLSGALTTSRQIGAAVGILMNVHKITADRAFDLLRTTSQALNRKLNAVAEDVTQTGALPRKQQTQE</sequence>
<reference evidence="6" key="1">
    <citation type="submission" date="2022-11" db="EMBL/GenBank/DDBJ databases">
        <authorList>
            <person name="Somphong A."/>
            <person name="Phongsopitanun W."/>
        </authorList>
    </citation>
    <scope>NUCLEOTIDE SEQUENCE</scope>
    <source>
        <strain evidence="6">Pm04-4</strain>
    </source>
</reference>
<dbReference type="Pfam" id="PF03861">
    <property type="entry name" value="ANTAR"/>
    <property type="match status" value="1"/>
</dbReference>
<evidence type="ECO:0000256" key="2">
    <source>
        <dbReference type="ARBA" id="ARBA00022777"/>
    </source>
</evidence>
<organism evidence="6 7">
    <name type="scientific">Paractinoplanes pyxinae</name>
    <dbReference type="NCBI Taxonomy" id="2997416"/>
    <lineage>
        <taxon>Bacteria</taxon>
        <taxon>Bacillati</taxon>
        <taxon>Actinomycetota</taxon>
        <taxon>Actinomycetes</taxon>
        <taxon>Micromonosporales</taxon>
        <taxon>Micromonosporaceae</taxon>
        <taxon>Paractinoplanes</taxon>
    </lineage>
</organism>
<evidence type="ECO:0000259" key="5">
    <source>
        <dbReference type="PROSITE" id="PS50921"/>
    </source>
</evidence>
<evidence type="ECO:0000256" key="3">
    <source>
        <dbReference type="ARBA" id="ARBA00023015"/>
    </source>
</evidence>
<evidence type="ECO:0000313" key="7">
    <source>
        <dbReference type="Proteomes" id="UP001151002"/>
    </source>
</evidence>
<keyword evidence="4" id="KW-0804">Transcription</keyword>
<protein>
    <submittedName>
        <fullName evidence="6">GAF and ANTAR domain-containing protein</fullName>
    </submittedName>
</protein>
<dbReference type="InterPro" id="IPR029016">
    <property type="entry name" value="GAF-like_dom_sf"/>
</dbReference>
<dbReference type="Gene3D" id="3.30.450.40">
    <property type="match status" value="1"/>
</dbReference>
<dbReference type="InterPro" id="IPR012074">
    <property type="entry name" value="GAF_ANTAR"/>
</dbReference>
<dbReference type="PIRSF" id="PIRSF036625">
    <property type="entry name" value="GAF_ANTAR"/>
    <property type="match status" value="1"/>
</dbReference>
<dbReference type="RefSeq" id="WP_267568126.1">
    <property type="nucleotide sequence ID" value="NZ_JAPNTZ010000016.1"/>
</dbReference>
<keyword evidence="2" id="KW-0418">Kinase</keyword>